<name>A0A8S5S0B2_9CAUD</name>
<accession>A0A8S5S0B2</accession>
<dbReference type="EMBL" id="BK032511">
    <property type="protein sequence ID" value="DAF44353.1"/>
    <property type="molecule type" value="Genomic_DNA"/>
</dbReference>
<evidence type="ECO:0000313" key="1">
    <source>
        <dbReference type="EMBL" id="DAF44353.1"/>
    </source>
</evidence>
<reference evidence="1" key="1">
    <citation type="journal article" date="2021" name="Proc. Natl. Acad. Sci. U.S.A.">
        <title>A Catalog of Tens of Thousands of Viruses from Human Metagenomes Reveals Hidden Associations with Chronic Diseases.</title>
        <authorList>
            <person name="Tisza M.J."/>
            <person name="Buck C.B."/>
        </authorList>
    </citation>
    <scope>NUCLEOTIDE SEQUENCE</scope>
    <source>
        <strain evidence="1">Ct8Lf7</strain>
    </source>
</reference>
<organism evidence="1">
    <name type="scientific">Podoviridae sp. ct8Lf7</name>
    <dbReference type="NCBI Taxonomy" id="2827723"/>
    <lineage>
        <taxon>Viruses</taxon>
        <taxon>Duplodnaviria</taxon>
        <taxon>Heunggongvirae</taxon>
        <taxon>Uroviricota</taxon>
        <taxon>Caudoviricetes</taxon>
    </lineage>
</organism>
<proteinExistence type="predicted"/>
<protein>
    <submittedName>
        <fullName evidence="1">Uncharacterized protein</fullName>
    </submittedName>
</protein>
<sequence length="38" mass="4521">MGILRTILLYSLIARLHPFLRFYLSPLLFVPNPYHTSF</sequence>